<sequence length="202" mass="22303">MKNLFPNSLGGLLLILALTVFQTGCLSDGSEQEQPLDPSMDLDETMGVPDAFPLENMRMDGATAKMLGKLRSATAKYHRLEVALEDGYILGSECVASADGGMGFHYILPPAIDGALDYDQPEALLYEMDKHGKLKLVGIEYVIVAALWDLENDDTPHFGVQVFDEVPAPVPLPFDNYQLHVWVWKNNPAGIFMKYNPNVKCL</sequence>
<evidence type="ECO:0000313" key="2">
    <source>
        <dbReference type="Proteomes" id="UP000664317"/>
    </source>
</evidence>
<keyword evidence="2" id="KW-1185">Reference proteome</keyword>
<dbReference type="EMBL" id="JAFKCT010000008">
    <property type="protein sequence ID" value="MBN7812748.1"/>
    <property type="molecule type" value="Genomic_DNA"/>
</dbReference>
<proteinExistence type="predicted"/>
<accession>A0ABS3C6W3</accession>
<dbReference type="Proteomes" id="UP000664317">
    <property type="component" value="Unassembled WGS sequence"/>
</dbReference>
<protein>
    <submittedName>
        <fullName evidence="1">Uncharacterized protein</fullName>
    </submittedName>
</protein>
<evidence type="ECO:0000313" key="1">
    <source>
        <dbReference type="EMBL" id="MBN7812748.1"/>
    </source>
</evidence>
<organism evidence="1 2">
    <name type="scientific">Algoriphagus oliviformis</name>
    <dbReference type="NCBI Taxonomy" id="2811231"/>
    <lineage>
        <taxon>Bacteria</taxon>
        <taxon>Pseudomonadati</taxon>
        <taxon>Bacteroidota</taxon>
        <taxon>Cytophagia</taxon>
        <taxon>Cytophagales</taxon>
        <taxon>Cyclobacteriaceae</taxon>
        <taxon>Algoriphagus</taxon>
    </lineage>
</organism>
<gene>
    <name evidence="1" type="ORF">J0A68_17470</name>
</gene>
<reference evidence="1 2" key="1">
    <citation type="submission" date="2021-03" db="EMBL/GenBank/DDBJ databases">
        <title>novel species isolated from a fishpond in China.</title>
        <authorList>
            <person name="Lu H."/>
            <person name="Cai Z."/>
        </authorList>
    </citation>
    <scope>NUCLEOTIDE SEQUENCE [LARGE SCALE GENOMIC DNA]</scope>
    <source>
        <strain evidence="1 2">H41</strain>
    </source>
</reference>
<comment type="caution">
    <text evidence="1">The sequence shown here is derived from an EMBL/GenBank/DDBJ whole genome shotgun (WGS) entry which is preliminary data.</text>
</comment>
<name>A0ABS3C6W3_9BACT</name>
<dbReference type="RefSeq" id="WP_206579519.1">
    <property type="nucleotide sequence ID" value="NZ_JAFKCT010000008.1"/>
</dbReference>